<keyword evidence="3" id="KW-0238">DNA-binding</keyword>
<dbReference type="InterPro" id="IPR013324">
    <property type="entry name" value="RNA_pol_sigma_r3/r4-like"/>
</dbReference>
<dbReference type="InterPro" id="IPR007624">
    <property type="entry name" value="RNA_pol_sigma70_r3"/>
</dbReference>
<dbReference type="PANTHER" id="PTHR30385">
    <property type="entry name" value="SIGMA FACTOR F FLAGELLAR"/>
    <property type="match status" value="1"/>
</dbReference>
<dbReference type="GO" id="GO:0006352">
    <property type="term" value="P:DNA-templated transcription initiation"/>
    <property type="evidence" value="ECO:0007669"/>
    <property type="project" value="InterPro"/>
</dbReference>
<dbReference type="PRINTS" id="PR00046">
    <property type="entry name" value="SIGMA70FCT"/>
</dbReference>
<dbReference type="PANTHER" id="PTHR30385:SF4">
    <property type="entry name" value="RNA POLYMERASE SIGMA-E FACTOR"/>
    <property type="match status" value="1"/>
</dbReference>
<dbReference type="Pfam" id="PF04545">
    <property type="entry name" value="Sigma70_r4"/>
    <property type="match status" value="1"/>
</dbReference>
<organism evidence="8 9">
    <name type="scientific">Actinoplanes lutulentus</name>
    <dbReference type="NCBI Taxonomy" id="1287878"/>
    <lineage>
        <taxon>Bacteria</taxon>
        <taxon>Bacillati</taxon>
        <taxon>Actinomycetota</taxon>
        <taxon>Actinomycetes</taxon>
        <taxon>Micromonosporales</taxon>
        <taxon>Micromonosporaceae</taxon>
        <taxon>Actinoplanes</taxon>
    </lineage>
</organism>
<keyword evidence="9" id="KW-1185">Reference proteome</keyword>
<keyword evidence="1" id="KW-0805">Transcription regulation</keyword>
<gene>
    <name evidence="8" type="ORF">B0I29_116184</name>
</gene>
<evidence type="ECO:0000259" key="7">
    <source>
        <dbReference type="Pfam" id="PF04545"/>
    </source>
</evidence>
<dbReference type="OrthoDB" id="9804285at2"/>
<dbReference type="GO" id="GO:0003677">
    <property type="term" value="F:DNA binding"/>
    <property type="evidence" value="ECO:0007669"/>
    <property type="project" value="UniProtKB-KW"/>
</dbReference>
<dbReference type="Gene3D" id="1.10.10.10">
    <property type="entry name" value="Winged helix-like DNA-binding domain superfamily/Winged helix DNA-binding domain"/>
    <property type="match status" value="2"/>
</dbReference>
<dbReference type="RefSeq" id="WP_111652572.1">
    <property type="nucleotide sequence ID" value="NZ_JACHWI010000007.1"/>
</dbReference>
<dbReference type="InterPro" id="IPR014322">
    <property type="entry name" value="RNA_pol_sigma-B/F/G"/>
</dbReference>
<feature type="domain" description="RNA polymerase sigma-70 region 3" evidence="5">
    <location>
        <begin position="131"/>
        <end position="196"/>
    </location>
</feature>
<evidence type="ECO:0000313" key="8">
    <source>
        <dbReference type="EMBL" id="RAK30525.1"/>
    </source>
</evidence>
<keyword evidence="2" id="KW-0731">Sigma factor</keyword>
<name>A0A327Z456_9ACTN</name>
<dbReference type="SUPFAM" id="SSF88946">
    <property type="entry name" value="Sigma2 domain of RNA polymerase sigma factors"/>
    <property type="match status" value="1"/>
</dbReference>
<evidence type="ECO:0000259" key="5">
    <source>
        <dbReference type="Pfam" id="PF04539"/>
    </source>
</evidence>
<feature type="domain" description="RNA polymerase sigma-70 region 2" evidence="6">
    <location>
        <begin position="52"/>
        <end position="120"/>
    </location>
</feature>
<comment type="caution">
    <text evidence="8">The sequence shown here is derived from an EMBL/GenBank/DDBJ whole genome shotgun (WGS) entry which is preliminary data.</text>
</comment>
<dbReference type="InterPro" id="IPR036388">
    <property type="entry name" value="WH-like_DNA-bd_sf"/>
</dbReference>
<dbReference type="Proteomes" id="UP000249341">
    <property type="component" value="Unassembled WGS sequence"/>
</dbReference>
<dbReference type="InterPro" id="IPR013325">
    <property type="entry name" value="RNA_pol_sigma_r2"/>
</dbReference>
<evidence type="ECO:0000256" key="2">
    <source>
        <dbReference type="ARBA" id="ARBA00023082"/>
    </source>
</evidence>
<dbReference type="Pfam" id="PF04539">
    <property type="entry name" value="Sigma70_r3"/>
    <property type="match status" value="1"/>
</dbReference>
<dbReference type="Pfam" id="PF04542">
    <property type="entry name" value="Sigma70_r2"/>
    <property type="match status" value="1"/>
</dbReference>
<dbReference type="InterPro" id="IPR014284">
    <property type="entry name" value="RNA_pol_sigma-70_dom"/>
</dbReference>
<dbReference type="CDD" id="cd06171">
    <property type="entry name" value="Sigma70_r4"/>
    <property type="match status" value="1"/>
</dbReference>
<evidence type="ECO:0000256" key="1">
    <source>
        <dbReference type="ARBA" id="ARBA00023015"/>
    </source>
</evidence>
<dbReference type="AlphaFoldDB" id="A0A327Z456"/>
<dbReference type="InterPro" id="IPR007630">
    <property type="entry name" value="RNA_pol_sigma70_r4"/>
</dbReference>
<dbReference type="SUPFAM" id="SSF88659">
    <property type="entry name" value="Sigma3 and sigma4 domains of RNA polymerase sigma factors"/>
    <property type="match status" value="2"/>
</dbReference>
<evidence type="ECO:0000256" key="4">
    <source>
        <dbReference type="ARBA" id="ARBA00023163"/>
    </source>
</evidence>
<dbReference type="Gene3D" id="1.20.120.1810">
    <property type="match status" value="1"/>
</dbReference>
<reference evidence="8 9" key="1">
    <citation type="submission" date="2018-06" db="EMBL/GenBank/DDBJ databases">
        <title>Genomic Encyclopedia of Type Strains, Phase III (KMG-III): the genomes of soil and plant-associated and newly described type strains.</title>
        <authorList>
            <person name="Whitman W."/>
        </authorList>
    </citation>
    <scope>NUCLEOTIDE SEQUENCE [LARGE SCALE GENOMIC DNA]</scope>
    <source>
        <strain evidence="8 9">CGMCC 4.7090</strain>
    </source>
</reference>
<sequence length="270" mass="29413">MTVAVETAAVVEAPTKAVDSSASTDRASELINAMAALPAGHPSRAALRDRAIEAWLPLARHLSNRYANRGEPRDDLYQVAIVGLIKATDRFEPDRGVDFAGFAIPTIVGELKRHFRDKTWSVRVPRRLQELRLAITAANSSLSHTLGRSPTVTDIAEHLKITEDEVLEGLEGARAYNSTSLSTPVADSGTELGETLGGLDAEFEVAELRVALGPALARLDEREQKIVSLRFYGNLTQTQIAEQVGVSQMHVSRLLTRALTKLRRELDSVA</sequence>
<feature type="domain" description="RNA polymerase sigma-70 region 4" evidence="7">
    <location>
        <begin position="215"/>
        <end position="263"/>
    </location>
</feature>
<evidence type="ECO:0000313" key="9">
    <source>
        <dbReference type="Proteomes" id="UP000249341"/>
    </source>
</evidence>
<dbReference type="NCBIfam" id="TIGR02980">
    <property type="entry name" value="SigBFG"/>
    <property type="match status" value="1"/>
</dbReference>
<protein>
    <submittedName>
        <fullName evidence="8">RNA polymerase sigma-B factor</fullName>
    </submittedName>
</protein>
<dbReference type="InterPro" id="IPR000943">
    <property type="entry name" value="RNA_pol_sigma70"/>
</dbReference>
<accession>A0A327Z456</accession>
<proteinExistence type="predicted"/>
<keyword evidence="4" id="KW-0804">Transcription</keyword>
<evidence type="ECO:0000256" key="3">
    <source>
        <dbReference type="ARBA" id="ARBA00023125"/>
    </source>
</evidence>
<dbReference type="NCBIfam" id="TIGR02937">
    <property type="entry name" value="sigma70-ECF"/>
    <property type="match status" value="1"/>
</dbReference>
<dbReference type="EMBL" id="QLMJ01000016">
    <property type="protein sequence ID" value="RAK30525.1"/>
    <property type="molecule type" value="Genomic_DNA"/>
</dbReference>
<dbReference type="GO" id="GO:0016987">
    <property type="term" value="F:sigma factor activity"/>
    <property type="evidence" value="ECO:0007669"/>
    <property type="project" value="UniProtKB-KW"/>
</dbReference>
<evidence type="ECO:0000259" key="6">
    <source>
        <dbReference type="Pfam" id="PF04542"/>
    </source>
</evidence>
<dbReference type="InterPro" id="IPR007627">
    <property type="entry name" value="RNA_pol_sigma70_r2"/>
</dbReference>